<gene>
    <name evidence="2" type="ORF">ACOF00016_LOCUS6315</name>
    <name evidence="3" type="ORF">ACOF00016_LOCUS6316</name>
</gene>
<feature type="compositionally biased region" description="Polar residues" evidence="1">
    <location>
        <begin position="1"/>
        <end position="24"/>
    </location>
</feature>
<dbReference type="EMBL" id="HBIM01007417">
    <property type="protein sequence ID" value="CAE0408584.1"/>
    <property type="molecule type" value="Transcribed_RNA"/>
</dbReference>
<protein>
    <submittedName>
        <fullName evidence="2">Uncharacterized protein</fullName>
    </submittedName>
</protein>
<proteinExistence type="predicted"/>
<sequence length="102" mass="11278">MTNQQVSCNNANRQTQSIARNLNDPTKGDSLLSLLATSRTTILQSSRASPREIAASIEGSLSSMFDLDDTVPKEQDYNSRADWMRAIIDASLEDIDAAEIWM</sequence>
<feature type="region of interest" description="Disordered" evidence="1">
    <location>
        <begin position="1"/>
        <end position="25"/>
    </location>
</feature>
<reference evidence="2" key="1">
    <citation type="submission" date="2021-01" db="EMBL/GenBank/DDBJ databases">
        <authorList>
            <person name="Corre E."/>
            <person name="Pelletier E."/>
            <person name="Niang G."/>
            <person name="Scheremetjew M."/>
            <person name="Finn R."/>
            <person name="Kale V."/>
            <person name="Holt S."/>
            <person name="Cochrane G."/>
            <person name="Meng A."/>
            <person name="Brown T."/>
            <person name="Cohen L."/>
        </authorList>
    </citation>
    <scope>NUCLEOTIDE SEQUENCE</scope>
    <source>
        <strain evidence="2">CCMP127</strain>
    </source>
</reference>
<evidence type="ECO:0000313" key="2">
    <source>
        <dbReference type="EMBL" id="CAE0408583.1"/>
    </source>
</evidence>
<name>A0A6S8K6B7_9STRA</name>
<dbReference type="AlphaFoldDB" id="A0A6S8K6B7"/>
<dbReference type="EMBL" id="HBIM01007416">
    <property type="protein sequence ID" value="CAE0408583.1"/>
    <property type="molecule type" value="Transcribed_RNA"/>
</dbReference>
<accession>A0A6S8K6B7</accession>
<evidence type="ECO:0000256" key="1">
    <source>
        <dbReference type="SAM" id="MobiDB-lite"/>
    </source>
</evidence>
<organism evidence="2">
    <name type="scientific">Amphora coffeiformis</name>
    <dbReference type="NCBI Taxonomy" id="265554"/>
    <lineage>
        <taxon>Eukaryota</taxon>
        <taxon>Sar</taxon>
        <taxon>Stramenopiles</taxon>
        <taxon>Ochrophyta</taxon>
        <taxon>Bacillariophyta</taxon>
        <taxon>Bacillariophyceae</taxon>
        <taxon>Bacillariophycidae</taxon>
        <taxon>Thalassiophysales</taxon>
        <taxon>Catenulaceae</taxon>
        <taxon>Amphora</taxon>
    </lineage>
</organism>
<evidence type="ECO:0000313" key="3">
    <source>
        <dbReference type="EMBL" id="CAE0408584.1"/>
    </source>
</evidence>